<proteinExistence type="predicted"/>
<dbReference type="Gene3D" id="3.90.700.10">
    <property type="entry name" value="Succinate dehydrogenase/fumarate reductase flavoprotein, catalytic domain"/>
    <property type="match status" value="1"/>
</dbReference>
<keyword evidence="1" id="KW-0285">Flavoprotein</keyword>
<dbReference type="OrthoDB" id="10252157at2759"/>
<dbReference type="InterPro" id="IPR050315">
    <property type="entry name" value="FAD-oxidoreductase_2"/>
</dbReference>
<evidence type="ECO:0000313" key="5">
    <source>
        <dbReference type="EMBL" id="CAE7392188.1"/>
    </source>
</evidence>
<evidence type="ECO:0000259" key="4">
    <source>
        <dbReference type="Pfam" id="PF00890"/>
    </source>
</evidence>
<comment type="caution">
    <text evidence="5">The sequence shown here is derived from an EMBL/GenBank/DDBJ whole genome shotgun (WGS) entry which is preliminary data.</text>
</comment>
<sequence>MDTNGDCFCVDLGHRGHMTGEMWKNKPPFRLWLNKDLAKDMGVPLQTTVGTRQKHFGGTKKHQDYTGQSIADVCLPDPGLWICVSAATGCWLWEPAPVGVVTFFAGQPSDSPGNSCGDLCGHAFPALPEVVVMKNGAQLDDAKDDIGDTWTWKAAGASIIKGLMLAMSVPPGYGYGPLATRADASVLLSSLGFMELEVVEQTEDDVAADPGPAGDLMQLGHRQEAKPPTTSCLRACAISCFKEEREKYLELWVGQGRPDVRDKSQNDETAFTDSIAEASMSAAHARAAKALELLAFCSAENVRAWVGSTSGEVYLFNATGADRCVCLWFHSAHYEYSADAVEVEWHARKVARDEVGGLKPPTLCEGVLLGLNPAIVAQTRLLVGSADPPEAPVPEEWTCDVPGCTFVVQGTRAHEKDPEGGPFPAYPSGKTWDEPSGKTGSGKKFFHNIIDGSKVPTEPFYVAIITPVIHYCMGGLECTTEAECIDKSGKPIPGLYVAGEAAGGIHGNNRLGGNSLLDCVVFGRVAGKAACKYTFGAADKFKPCPTPGEIKDLTK</sequence>
<evidence type="ECO:0000256" key="2">
    <source>
        <dbReference type="ARBA" id="ARBA00023002"/>
    </source>
</evidence>
<protein>
    <submittedName>
        <fullName evidence="5">Osm1 protein</fullName>
    </submittedName>
</protein>
<dbReference type="AlphaFoldDB" id="A0A812QKR6"/>
<organism evidence="5 6">
    <name type="scientific">Symbiodinium pilosum</name>
    <name type="common">Dinoflagellate</name>
    <dbReference type="NCBI Taxonomy" id="2952"/>
    <lineage>
        <taxon>Eukaryota</taxon>
        <taxon>Sar</taxon>
        <taxon>Alveolata</taxon>
        <taxon>Dinophyceae</taxon>
        <taxon>Suessiales</taxon>
        <taxon>Symbiodiniaceae</taxon>
        <taxon>Symbiodinium</taxon>
    </lineage>
</organism>
<dbReference type="Proteomes" id="UP000649617">
    <property type="component" value="Unassembled WGS sequence"/>
</dbReference>
<accession>A0A812QKR6</accession>
<keyword evidence="6" id="KW-1185">Reference proteome</keyword>
<gene>
    <name evidence="5" type="primary">osm1</name>
    <name evidence="5" type="ORF">SPIL2461_LOCUS9622</name>
</gene>
<name>A0A812QKR6_SYMPI</name>
<dbReference type="Gene3D" id="3.50.50.60">
    <property type="entry name" value="FAD/NAD(P)-binding domain"/>
    <property type="match status" value="1"/>
</dbReference>
<dbReference type="InterPro" id="IPR003953">
    <property type="entry name" value="FAD-dep_OxRdtase_2_FAD-bd"/>
</dbReference>
<dbReference type="InterPro" id="IPR036188">
    <property type="entry name" value="FAD/NAD-bd_sf"/>
</dbReference>
<dbReference type="SUPFAM" id="SSF51905">
    <property type="entry name" value="FAD/NAD(P)-binding domain"/>
    <property type="match status" value="1"/>
</dbReference>
<dbReference type="EMBL" id="CAJNIZ010016977">
    <property type="protein sequence ID" value="CAE7392188.1"/>
    <property type="molecule type" value="Genomic_DNA"/>
</dbReference>
<feature type="region of interest" description="Disordered" evidence="3">
    <location>
        <begin position="413"/>
        <end position="434"/>
    </location>
</feature>
<evidence type="ECO:0000256" key="3">
    <source>
        <dbReference type="SAM" id="MobiDB-lite"/>
    </source>
</evidence>
<evidence type="ECO:0000256" key="1">
    <source>
        <dbReference type="ARBA" id="ARBA00022630"/>
    </source>
</evidence>
<feature type="domain" description="FAD-dependent oxidoreductase 2 FAD-binding" evidence="4">
    <location>
        <begin position="455"/>
        <end position="516"/>
    </location>
</feature>
<dbReference type="Pfam" id="PF00890">
    <property type="entry name" value="FAD_binding_2"/>
    <property type="match status" value="1"/>
</dbReference>
<dbReference type="PANTHER" id="PTHR43400">
    <property type="entry name" value="FUMARATE REDUCTASE"/>
    <property type="match status" value="1"/>
</dbReference>
<keyword evidence="2" id="KW-0560">Oxidoreductase</keyword>
<evidence type="ECO:0000313" key="6">
    <source>
        <dbReference type="Proteomes" id="UP000649617"/>
    </source>
</evidence>
<dbReference type="PANTHER" id="PTHR43400:SF1">
    <property type="entry name" value="FUMARATE REDUCTASE"/>
    <property type="match status" value="1"/>
</dbReference>
<dbReference type="InterPro" id="IPR027477">
    <property type="entry name" value="Succ_DH/fumarate_Rdtase_cat_sf"/>
</dbReference>
<reference evidence="5" key="1">
    <citation type="submission" date="2021-02" db="EMBL/GenBank/DDBJ databases">
        <authorList>
            <person name="Dougan E. K."/>
            <person name="Rhodes N."/>
            <person name="Thang M."/>
            <person name="Chan C."/>
        </authorList>
    </citation>
    <scope>NUCLEOTIDE SEQUENCE</scope>
</reference>
<dbReference type="GO" id="GO:0016491">
    <property type="term" value="F:oxidoreductase activity"/>
    <property type="evidence" value="ECO:0007669"/>
    <property type="project" value="UniProtKB-KW"/>
</dbReference>